<dbReference type="InterPro" id="IPR050571">
    <property type="entry name" value="Class-IV_PLP-Dep_Aminotrnsfr"/>
</dbReference>
<dbReference type="NCBIfam" id="NF005886">
    <property type="entry name" value="PRK07849.1-1"/>
    <property type="match status" value="1"/>
</dbReference>
<dbReference type="GO" id="GO:0005829">
    <property type="term" value="C:cytosol"/>
    <property type="evidence" value="ECO:0007669"/>
    <property type="project" value="TreeGrafter"/>
</dbReference>
<dbReference type="PANTHER" id="PTHR42743">
    <property type="entry name" value="AMINO-ACID AMINOTRANSFERASE"/>
    <property type="match status" value="1"/>
</dbReference>
<dbReference type="Gene3D" id="3.20.10.10">
    <property type="entry name" value="D-amino Acid Aminotransferase, subunit A, domain 2"/>
    <property type="match status" value="1"/>
</dbReference>
<dbReference type="CDD" id="cd00449">
    <property type="entry name" value="PLPDE_IV"/>
    <property type="match status" value="1"/>
</dbReference>
<dbReference type="InterPro" id="IPR001544">
    <property type="entry name" value="Aminotrans_IV"/>
</dbReference>
<reference evidence="2" key="1">
    <citation type="submission" date="2023-05" db="EMBL/GenBank/DDBJ databases">
        <title>Metabolic capabilities are highly conserved among human nasal-associated Corynebacterium species in pangenomic analyses.</title>
        <authorList>
            <person name="Tran T.H."/>
            <person name="Roberts A.Q."/>
            <person name="Escapa I.F."/>
            <person name="Gao W."/>
            <person name="Conlan S."/>
            <person name="Kong H."/>
            <person name="Segre J.A."/>
            <person name="Kelly M.S."/>
            <person name="Lemon K.P."/>
        </authorList>
    </citation>
    <scope>NUCLEOTIDE SEQUENCE</scope>
    <source>
        <strain evidence="2">KPL2618</strain>
    </source>
</reference>
<proteinExistence type="inferred from homology"/>
<evidence type="ECO:0000256" key="1">
    <source>
        <dbReference type="ARBA" id="ARBA00009320"/>
    </source>
</evidence>
<dbReference type="InterPro" id="IPR043132">
    <property type="entry name" value="BCAT-like_C"/>
</dbReference>
<dbReference type="InterPro" id="IPR043131">
    <property type="entry name" value="BCAT-like_N"/>
</dbReference>
<evidence type="ECO:0000313" key="2">
    <source>
        <dbReference type="EMBL" id="MDK4334511.1"/>
    </source>
</evidence>
<evidence type="ECO:0000313" key="3">
    <source>
        <dbReference type="Proteomes" id="UP001230317"/>
    </source>
</evidence>
<dbReference type="GO" id="GO:0046394">
    <property type="term" value="P:carboxylic acid biosynthetic process"/>
    <property type="evidence" value="ECO:0007669"/>
    <property type="project" value="UniProtKB-ARBA"/>
</dbReference>
<accession>A0AAP4BWP5</accession>
<comment type="caution">
    <text evidence="2">The sequence shown here is derived from an EMBL/GenBank/DDBJ whole genome shotgun (WGS) entry which is preliminary data.</text>
</comment>
<comment type="similarity">
    <text evidence="1">Belongs to the class-IV pyridoxal-phosphate-dependent aminotransferase family.</text>
</comment>
<dbReference type="Proteomes" id="UP001230317">
    <property type="component" value="Unassembled WGS sequence"/>
</dbReference>
<keyword evidence="2" id="KW-0456">Lyase</keyword>
<dbReference type="EC" id="4.1.3.38" evidence="2"/>
<dbReference type="SUPFAM" id="SSF56752">
    <property type="entry name" value="D-aminoacid aminotransferase-like PLP-dependent enzymes"/>
    <property type="match status" value="1"/>
</dbReference>
<gene>
    <name evidence="2" type="ORF">QPX58_03660</name>
</gene>
<dbReference type="AlphaFoldDB" id="A0AAP4BWP5"/>
<dbReference type="GO" id="GO:0008696">
    <property type="term" value="F:4-amino-4-deoxychorismate lyase activity"/>
    <property type="evidence" value="ECO:0007669"/>
    <property type="project" value="UniProtKB-EC"/>
</dbReference>
<dbReference type="Gene3D" id="3.30.470.10">
    <property type="match status" value="1"/>
</dbReference>
<protein>
    <submittedName>
        <fullName evidence="2">Aminodeoxychorismate lyase</fullName>
        <ecNumber evidence="2">4.1.3.38</ecNumber>
    </submittedName>
</protein>
<organism evidence="2 3">
    <name type="scientific">Corynebacterium accolens</name>
    <dbReference type="NCBI Taxonomy" id="38284"/>
    <lineage>
        <taxon>Bacteria</taxon>
        <taxon>Bacillati</taxon>
        <taxon>Actinomycetota</taxon>
        <taxon>Actinomycetes</taxon>
        <taxon>Mycobacteriales</taxon>
        <taxon>Corynebacteriaceae</taxon>
        <taxon>Corynebacterium</taxon>
    </lineage>
</organism>
<sequence length="289" mass="31534">MKPSPRKEPVIYVVEPFGGSVRKHSPSLPLVYADDAAVTRGDGIFESLLVRGGKAANLARHAQRFRDSARALDLPEPPMHKWEEATRLAIADYCGTDADHPDAKCTWTYTRGRASTGVPTAWVTVQPLGDVPLHQRTTGVTVLTSPRLWHVAEELPAKTLNYAATMAMLRMAKDKGYDDLILTDPDSGEILEGATSTVVAVRGKKLRTAAGRGILPGTTQAALFDYAQDRGYRCKAKPLTVEYLEKSDSVWLVSSVRVAVRVTKLNEKTLKTPDNEEEIRGLIDAALGA</sequence>
<dbReference type="InterPro" id="IPR036038">
    <property type="entry name" value="Aminotransferase-like"/>
</dbReference>
<dbReference type="PANTHER" id="PTHR42743:SF11">
    <property type="entry name" value="AMINODEOXYCHORISMATE LYASE"/>
    <property type="match status" value="1"/>
</dbReference>
<dbReference type="Pfam" id="PF01063">
    <property type="entry name" value="Aminotran_4"/>
    <property type="match status" value="1"/>
</dbReference>
<name>A0AAP4BWP5_9CORY</name>
<dbReference type="RefSeq" id="WP_278723187.1">
    <property type="nucleotide sequence ID" value="NZ_JASNVM010000008.1"/>
</dbReference>
<dbReference type="EMBL" id="JASNVU010000004">
    <property type="protein sequence ID" value="MDK4334511.1"/>
    <property type="molecule type" value="Genomic_DNA"/>
</dbReference>